<feature type="signal peptide" evidence="1">
    <location>
        <begin position="1"/>
        <end position="19"/>
    </location>
</feature>
<name>A0ABS7PWG7_9SPHN</name>
<dbReference type="RefSeq" id="WP_222991396.1">
    <property type="nucleotide sequence ID" value="NZ_JAINVV010000008.1"/>
</dbReference>
<accession>A0ABS7PWG7</accession>
<keyword evidence="3" id="KW-1185">Reference proteome</keyword>
<evidence type="ECO:0008006" key="4">
    <source>
        <dbReference type="Google" id="ProtNLM"/>
    </source>
</evidence>
<dbReference type="Proteomes" id="UP000706039">
    <property type="component" value="Unassembled WGS sequence"/>
</dbReference>
<feature type="chain" id="PRO_5045325070" description="PRC-barrel domain-containing protein" evidence="1">
    <location>
        <begin position="20"/>
        <end position="104"/>
    </location>
</feature>
<proteinExistence type="predicted"/>
<sequence length="104" mass="10757">MRSILFASLLLSIPGMAMAEDTATAAAVTTDAAVKAADLKTRMVVWDKNGSRVGPIISVGAKADGAVDFVTVIQGEKSVRVPGSTLSLAEGKLVTSLARREIGR</sequence>
<protein>
    <recommendedName>
        <fullName evidence="4">PRC-barrel domain-containing protein</fullName>
    </recommendedName>
</protein>
<evidence type="ECO:0000313" key="2">
    <source>
        <dbReference type="EMBL" id="MBY8824324.1"/>
    </source>
</evidence>
<evidence type="ECO:0000313" key="3">
    <source>
        <dbReference type="Proteomes" id="UP000706039"/>
    </source>
</evidence>
<gene>
    <name evidence="2" type="ORF">K7G82_18615</name>
</gene>
<comment type="caution">
    <text evidence="2">The sequence shown here is derived from an EMBL/GenBank/DDBJ whole genome shotgun (WGS) entry which is preliminary data.</text>
</comment>
<keyword evidence="1" id="KW-0732">Signal</keyword>
<organism evidence="2 3">
    <name type="scientific">Sphingomonas colocasiae</name>
    <dbReference type="NCBI Taxonomy" id="1848973"/>
    <lineage>
        <taxon>Bacteria</taxon>
        <taxon>Pseudomonadati</taxon>
        <taxon>Pseudomonadota</taxon>
        <taxon>Alphaproteobacteria</taxon>
        <taxon>Sphingomonadales</taxon>
        <taxon>Sphingomonadaceae</taxon>
        <taxon>Sphingomonas</taxon>
    </lineage>
</organism>
<evidence type="ECO:0000256" key="1">
    <source>
        <dbReference type="SAM" id="SignalP"/>
    </source>
</evidence>
<reference evidence="2 3" key="1">
    <citation type="submission" date="2021-08" db="EMBL/GenBank/DDBJ databases">
        <authorList>
            <person name="Tuo L."/>
        </authorList>
    </citation>
    <scope>NUCLEOTIDE SEQUENCE [LARGE SCALE GENOMIC DNA]</scope>
    <source>
        <strain evidence="2 3">JCM 31229</strain>
    </source>
</reference>
<dbReference type="EMBL" id="JAINVV010000008">
    <property type="protein sequence ID" value="MBY8824324.1"/>
    <property type="molecule type" value="Genomic_DNA"/>
</dbReference>